<dbReference type="EMBL" id="CP094669">
    <property type="protein sequence ID" value="UOG74438.1"/>
    <property type="molecule type" value="Genomic_DNA"/>
</dbReference>
<evidence type="ECO:0000313" key="7">
    <source>
        <dbReference type="Proteomes" id="UP000831113"/>
    </source>
</evidence>
<evidence type="ECO:0000259" key="4">
    <source>
        <dbReference type="Pfam" id="PF02576"/>
    </source>
</evidence>
<feature type="domain" description="Ribosome maturation factor RimP C-terminal" evidence="5">
    <location>
        <begin position="85"/>
        <end position="155"/>
    </location>
</feature>
<evidence type="ECO:0000256" key="2">
    <source>
        <dbReference type="ARBA" id="ARBA00022517"/>
    </source>
</evidence>
<dbReference type="Gene3D" id="3.30.300.70">
    <property type="entry name" value="RimP-like superfamily, N-terminal"/>
    <property type="match status" value="1"/>
</dbReference>
<dbReference type="PANTHER" id="PTHR33867:SF1">
    <property type="entry name" value="RIBOSOME MATURATION FACTOR RIMP"/>
    <property type="match status" value="1"/>
</dbReference>
<keyword evidence="7" id="KW-1185">Reference proteome</keyword>
<comment type="function">
    <text evidence="3">Required for maturation of 30S ribosomal subunits.</text>
</comment>
<accession>A0ABY4D3A6</accession>
<reference evidence="6 7" key="1">
    <citation type="submission" date="2022-03" db="EMBL/GenBank/DDBJ databases">
        <title>Hymenobactersp. isolated from the air.</title>
        <authorList>
            <person name="Won M."/>
            <person name="Kwon S.-W."/>
        </authorList>
    </citation>
    <scope>NUCLEOTIDE SEQUENCE [LARGE SCALE GENOMIC DNA]</scope>
    <source>
        <strain evidence="6 7">KACC 21982</strain>
    </source>
</reference>
<dbReference type="Proteomes" id="UP000831113">
    <property type="component" value="Chromosome"/>
</dbReference>
<sequence length="156" mass="17392">MNFDQNRIAEMLQDSLTGFELFVVDLSVSDAVRPKITVTLDSEQGLGIDECAQVSRRLARRIDETYGEDATYSLEVTSPGADQPLSDPRQYTRHVGRTFSLKLKDGTEKTGKLEATEPDGIQLAEIVKEKSKQKTLPTVLVPFTDIEEARVVISFK</sequence>
<evidence type="ECO:0000259" key="5">
    <source>
        <dbReference type="Pfam" id="PF17384"/>
    </source>
</evidence>
<comment type="similarity">
    <text evidence="3">Belongs to the RimP family.</text>
</comment>
<dbReference type="PANTHER" id="PTHR33867">
    <property type="entry name" value="RIBOSOME MATURATION FACTOR RIMP"/>
    <property type="match status" value="1"/>
</dbReference>
<feature type="domain" description="Ribosome maturation factor RimP N-terminal" evidence="4">
    <location>
        <begin position="18"/>
        <end position="82"/>
    </location>
</feature>
<keyword evidence="1 3" id="KW-0963">Cytoplasm</keyword>
<dbReference type="SUPFAM" id="SSF75420">
    <property type="entry name" value="YhbC-like, N-terminal domain"/>
    <property type="match status" value="1"/>
</dbReference>
<dbReference type="InterPro" id="IPR028998">
    <property type="entry name" value="RimP_C"/>
</dbReference>
<dbReference type="InterPro" id="IPR035956">
    <property type="entry name" value="RimP_N_sf"/>
</dbReference>
<protein>
    <recommendedName>
        <fullName evidence="3">Ribosome maturation factor RimP</fullName>
    </recommendedName>
</protein>
<proteinExistence type="inferred from homology"/>
<dbReference type="RefSeq" id="WP_243797815.1">
    <property type="nucleotide sequence ID" value="NZ_CP094669.1"/>
</dbReference>
<comment type="subcellular location">
    <subcellularLocation>
        <location evidence="3">Cytoplasm</location>
    </subcellularLocation>
</comment>
<dbReference type="InterPro" id="IPR003728">
    <property type="entry name" value="Ribosome_maturation_RimP"/>
</dbReference>
<evidence type="ECO:0000256" key="1">
    <source>
        <dbReference type="ARBA" id="ARBA00022490"/>
    </source>
</evidence>
<dbReference type="InterPro" id="IPR028989">
    <property type="entry name" value="RimP_N"/>
</dbReference>
<name>A0ABY4D3A6_9BACT</name>
<gene>
    <name evidence="3" type="primary">rimP</name>
    <name evidence="6" type="ORF">MTX78_20245</name>
</gene>
<evidence type="ECO:0000256" key="3">
    <source>
        <dbReference type="HAMAP-Rule" id="MF_01077"/>
    </source>
</evidence>
<dbReference type="Pfam" id="PF17384">
    <property type="entry name" value="DUF150_C"/>
    <property type="match status" value="1"/>
</dbReference>
<dbReference type="Pfam" id="PF02576">
    <property type="entry name" value="RimP_N"/>
    <property type="match status" value="1"/>
</dbReference>
<organism evidence="6 7">
    <name type="scientific">Hymenobacter tibetensis</name>
    <dbReference type="NCBI Taxonomy" id="497967"/>
    <lineage>
        <taxon>Bacteria</taxon>
        <taxon>Pseudomonadati</taxon>
        <taxon>Bacteroidota</taxon>
        <taxon>Cytophagia</taxon>
        <taxon>Cytophagales</taxon>
        <taxon>Hymenobacteraceae</taxon>
        <taxon>Hymenobacter</taxon>
    </lineage>
</organism>
<keyword evidence="2 3" id="KW-0690">Ribosome biogenesis</keyword>
<evidence type="ECO:0000313" key="6">
    <source>
        <dbReference type="EMBL" id="UOG74438.1"/>
    </source>
</evidence>
<dbReference type="HAMAP" id="MF_01077">
    <property type="entry name" value="RimP"/>
    <property type="match status" value="1"/>
</dbReference>